<dbReference type="Proteomes" id="UP000265520">
    <property type="component" value="Unassembled WGS sequence"/>
</dbReference>
<protein>
    <submittedName>
        <fullName evidence="2">Serine/threonine-protein phosphatase 7 long form-like protein</fullName>
    </submittedName>
</protein>
<proteinExistence type="predicted"/>
<feature type="domain" description="Aminotransferase-like plant mobile" evidence="1">
    <location>
        <begin position="1"/>
        <end position="133"/>
    </location>
</feature>
<dbReference type="PANTHER" id="PTHR46033:SF1">
    <property type="entry name" value="PROTEIN MAIN-LIKE 2"/>
    <property type="match status" value="1"/>
</dbReference>
<evidence type="ECO:0000313" key="3">
    <source>
        <dbReference type="Proteomes" id="UP000265520"/>
    </source>
</evidence>
<name>A0A392NJN5_9FABA</name>
<evidence type="ECO:0000313" key="2">
    <source>
        <dbReference type="EMBL" id="MCI00107.1"/>
    </source>
</evidence>
<comment type="caution">
    <text evidence="2">The sequence shown here is derived from an EMBL/GenBank/DDBJ whole genome shotgun (WGS) entry which is preliminary data.</text>
</comment>
<organism evidence="2 3">
    <name type="scientific">Trifolium medium</name>
    <dbReference type="NCBI Taxonomy" id="97028"/>
    <lineage>
        <taxon>Eukaryota</taxon>
        <taxon>Viridiplantae</taxon>
        <taxon>Streptophyta</taxon>
        <taxon>Embryophyta</taxon>
        <taxon>Tracheophyta</taxon>
        <taxon>Spermatophyta</taxon>
        <taxon>Magnoliopsida</taxon>
        <taxon>eudicotyledons</taxon>
        <taxon>Gunneridae</taxon>
        <taxon>Pentapetalae</taxon>
        <taxon>rosids</taxon>
        <taxon>fabids</taxon>
        <taxon>Fabales</taxon>
        <taxon>Fabaceae</taxon>
        <taxon>Papilionoideae</taxon>
        <taxon>50 kb inversion clade</taxon>
        <taxon>NPAAA clade</taxon>
        <taxon>Hologalegina</taxon>
        <taxon>IRL clade</taxon>
        <taxon>Trifolieae</taxon>
        <taxon>Trifolium</taxon>
    </lineage>
</organism>
<dbReference type="InterPro" id="IPR044824">
    <property type="entry name" value="MAIN-like"/>
</dbReference>
<dbReference type="AlphaFoldDB" id="A0A392NJN5"/>
<feature type="non-terminal residue" evidence="2">
    <location>
        <position position="138"/>
    </location>
</feature>
<evidence type="ECO:0000259" key="1">
    <source>
        <dbReference type="Pfam" id="PF10536"/>
    </source>
</evidence>
<dbReference type="Pfam" id="PF10536">
    <property type="entry name" value="PMD"/>
    <property type="match status" value="1"/>
</dbReference>
<keyword evidence="3" id="KW-1185">Reference proteome</keyword>
<accession>A0A392NJN5</accession>
<reference evidence="2 3" key="1">
    <citation type="journal article" date="2018" name="Front. Plant Sci.">
        <title>Red Clover (Trifolium pratense) and Zigzag Clover (T. medium) - A Picture of Genomic Similarities and Differences.</title>
        <authorList>
            <person name="Dluhosova J."/>
            <person name="Istvanek J."/>
            <person name="Nedelnik J."/>
            <person name="Repkova J."/>
        </authorList>
    </citation>
    <scope>NUCLEOTIDE SEQUENCE [LARGE SCALE GENOMIC DNA]</scope>
    <source>
        <strain evidence="3">cv. 10/8</strain>
        <tissue evidence="2">Leaf</tissue>
    </source>
</reference>
<dbReference type="GO" id="GO:0010073">
    <property type="term" value="P:meristem maintenance"/>
    <property type="evidence" value="ECO:0007669"/>
    <property type="project" value="InterPro"/>
</dbReference>
<dbReference type="EMBL" id="LXQA010042235">
    <property type="protein sequence ID" value="MCI00107.1"/>
    <property type="molecule type" value="Genomic_DNA"/>
</dbReference>
<sequence>MSVGEITMTLDDVSCLLHLPPGASAGINLMVRLLGSESFDANTEVTMTKGAHARTTYLKALFKTHLQRIEEFTEDEESVEKHQNYALRVYLLLLVGYTIFADTSKNSVHLHYLRYFDDLLLVFDYAWGLAHLLQALSN</sequence>
<dbReference type="InterPro" id="IPR019557">
    <property type="entry name" value="AminoTfrase-like_pln_mobile"/>
</dbReference>
<dbReference type="PANTHER" id="PTHR46033">
    <property type="entry name" value="PROTEIN MAIN-LIKE 2"/>
    <property type="match status" value="1"/>
</dbReference>